<feature type="transmembrane region" description="Helical" evidence="1">
    <location>
        <begin position="44"/>
        <end position="61"/>
    </location>
</feature>
<feature type="transmembrane region" description="Helical" evidence="1">
    <location>
        <begin position="230"/>
        <end position="251"/>
    </location>
</feature>
<evidence type="ECO:0000313" key="3">
    <source>
        <dbReference type="Proteomes" id="UP000236754"/>
    </source>
</evidence>
<evidence type="ECO:0008006" key="4">
    <source>
        <dbReference type="Google" id="ProtNLM"/>
    </source>
</evidence>
<feature type="transmembrane region" description="Helical" evidence="1">
    <location>
        <begin position="204"/>
        <end position="224"/>
    </location>
</feature>
<keyword evidence="1" id="KW-1133">Transmembrane helix</keyword>
<proteinExistence type="predicted"/>
<dbReference type="AlphaFoldDB" id="A0A1H6DUB9"/>
<dbReference type="EMBL" id="FNVU01000019">
    <property type="protein sequence ID" value="SEG88185.1"/>
    <property type="molecule type" value="Genomic_DNA"/>
</dbReference>
<dbReference type="Proteomes" id="UP000236754">
    <property type="component" value="Unassembled WGS sequence"/>
</dbReference>
<evidence type="ECO:0000256" key="1">
    <source>
        <dbReference type="SAM" id="Phobius"/>
    </source>
</evidence>
<dbReference type="RefSeq" id="WP_103889464.1">
    <property type="nucleotide sequence ID" value="NZ_FNVU01000019.1"/>
</dbReference>
<dbReference type="OrthoDB" id="4201806at2"/>
<organism evidence="2 3">
    <name type="scientific">Actinacidiphila yanglinensis</name>
    <dbReference type="NCBI Taxonomy" id="310779"/>
    <lineage>
        <taxon>Bacteria</taxon>
        <taxon>Bacillati</taxon>
        <taxon>Actinomycetota</taxon>
        <taxon>Actinomycetes</taxon>
        <taxon>Kitasatosporales</taxon>
        <taxon>Streptomycetaceae</taxon>
        <taxon>Actinacidiphila</taxon>
    </lineage>
</organism>
<keyword evidence="1" id="KW-0812">Transmembrane</keyword>
<keyword evidence="1" id="KW-0472">Membrane</keyword>
<sequence>MEFTIGRRLRRRGRGFLASGVAGMLAIGGWLAADGMPDDHTEPFLGLAFFALCGSLGGRELQRARRPFRLCIDAFGLTTHDMELSWEQIDTVALRYPPDLGDGEGTPSKPLLVMRPAAGTAVPRTPDRRFLGHSPRYTLVNTEDLDQSVAELGAVLAAFAGAHFETAPRAVRAPVPVTVAGPESRVPGGERVFLDRGRYRPWTLVWVVAALGCSAPVVVVLAGVGRRDCVACFAVCFVAALATWWAAGHCARRWHRPLRLRVGPAGLGMRDYGGAELLLPWAEIAAVTVGPLPDSAGPTRWLVVWPLPGSALASSRTHVFDGHQAYALVRLDRLPGGEAAVAPVVRSYAGERFSGARQE</sequence>
<accession>A0A1H6DUB9</accession>
<keyword evidence="3" id="KW-1185">Reference proteome</keyword>
<gene>
    <name evidence="2" type="ORF">SAMN05216223_11910</name>
</gene>
<evidence type="ECO:0000313" key="2">
    <source>
        <dbReference type="EMBL" id="SEG88185.1"/>
    </source>
</evidence>
<name>A0A1H6DUB9_9ACTN</name>
<protein>
    <recommendedName>
        <fullName evidence="4">PH domain-containing protein</fullName>
    </recommendedName>
</protein>
<feature type="transmembrane region" description="Helical" evidence="1">
    <location>
        <begin position="15"/>
        <end position="32"/>
    </location>
</feature>
<reference evidence="2 3" key="1">
    <citation type="submission" date="2016-10" db="EMBL/GenBank/DDBJ databases">
        <authorList>
            <person name="de Groot N.N."/>
        </authorList>
    </citation>
    <scope>NUCLEOTIDE SEQUENCE [LARGE SCALE GENOMIC DNA]</scope>
    <source>
        <strain evidence="2 3">CGMCC 4.2023</strain>
    </source>
</reference>